<dbReference type="OrthoDB" id="2802145at2759"/>
<feature type="region of interest" description="Disordered" evidence="1">
    <location>
        <begin position="43"/>
        <end position="73"/>
    </location>
</feature>
<comment type="caution">
    <text evidence="2">The sequence shown here is derived from an EMBL/GenBank/DDBJ whole genome shotgun (WGS) entry which is preliminary data.</text>
</comment>
<feature type="compositionally biased region" description="Basic residues" evidence="1">
    <location>
        <begin position="382"/>
        <end position="393"/>
    </location>
</feature>
<feature type="compositionally biased region" description="Basic and acidic residues" evidence="1">
    <location>
        <begin position="43"/>
        <end position="58"/>
    </location>
</feature>
<dbReference type="Proteomes" id="UP000703269">
    <property type="component" value="Unassembled WGS sequence"/>
</dbReference>
<feature type="region of interest" description="Disordered" evidence="1">
    <location>
        <begin position="348"/>
        <end position="416"/>
    </location>
</feature>
<evidence type="ECO:0000313" key="2">
    <source>
        <dbReference type="EMBL" id="GJE86059.1"/>
    </source>
</evidence>
<reference evidence="2 3" key="1">
    <citation type="submission" date="2021-08" db="EMBL/GenBank/DDBJ databases">
        <title>Draft Genome Sequence of Phanerochaete sordida strain YK-624.</title>
        <authorList>
            <person name="Mori T."/>
            <person name="Dohra H."/>
            <person name="Suzuki T."/>
            <person name="Kawagishi H."/>
            <person name="Hirai H."/>
        </authorList>
    </citation>
    <scope>NUCLEOTIDE SEQUENCE [LARGE SCALE GENOMIC DNA]</scope>
    <source>
        <strain evidence="2 3">YK-624</strain>
    </source>
</reference>
<feature type="compositionally biased region" description="Polar residues" evidence="1">
    <location>
        <begin position="348"/>
        <end position="368"/>
    </location>
</feature>
<sequence>MGSFNHDFSLAARGLGHRQQSSPSLDASAETLDLEDGHECIYQQRRDVEVRQPKKDRYVPSPSSSRPRHAKRVSTVIAGALPMDDQALKASPFAKFKAFGAKIKKAFGKKTRQPSSGIGVTTTTAVTAIEYKSEHPIPAPKSKPSSKEKMPRNQRRKSMPVHLLESRVSRPQPLRPTSFLAMDPGPSFRQLLPGNDSSQPSSAPWISRRPRSRSSGLNMPPSPGAKVSDTVPSLAPPESPQRIRSKSSPAMTGPSGSRLDLLRSTILPHPPIPNKPLVGNEYPRRLQAGHGRTEYAASLSRERGRIVGSSVSLSSEEGRDGHQRQATTSATSREATLDGYELIDCSTSDFVHTSPSSMRRRSATSNFRPSKDSKDTSDRKNSHSRSPSKRRYRGFSFTKRASKTVSSPAPPVPDLPKNLRGAHTRPGMALNTLLKGLSPQKKAEYLRQWQQQQRVGTPGCADYDPDLVLDTMSFAHIPDPTHSATTTTTNADLLISPDSIDVPIHAIHMDNLDGDVARDSPASGAPMDDTMEVELADREEERGYLRALGLEFDVVGAAEAF</sequence>
<dbReference type="AlphaFoldDB" id="A0A9P3G1P6"/>
<accession>A0A9P3G1P6</accession>
<name>A0A9P3G1P6_9APHY</name>
<protein>
    <submittedName>
        <fullName evidence="2">Uncharacterized protein</fullName>
    </submittedName>
</protein>
<feature type="region of interest" description="Disordered" evidence="1">
    <location>
        <begin position="130"/>
        <end position="258"/>
    </location>
</feature>
<keyword evidence="3" id="KW-1185">Reference proteome</keyword>
<feature type="compositionally biased region" description="Basic and acidic residues" evidence="1">
    <location>
        <begin position="369"/>
        <end position="381"/>
    </location>
</feature>
<feature type="region of interest" description="Disordered" evidence="1">
    <location>
        <begin position="294"/>
        <end position="335"/>
    </location>
</feature>
<evidence type="ECO:0000256" key="1">
    <source>
        <dbReference type="SAM" id="MobiDB-lite"/>
    </source>
</evidence>
<evidence type="ECO:0000313" key="3">
    <source>
        <dbReference type="Proteomes" id="UP000703269"/>
    </source>
</evidence>
<proteinExistence type="predicted"/>
<dbReference type="EMBL" id="BPQB01000003">
    <property type="protein sequence ID" value="GJE86059.1"/>
    <property type="molecule type" value="Genomic_DNA"/>
</dbReference>
<organism evidence="2 3">
    <name type="scientific">Phanerochaete sordida</name>
    <dbReference type="NCBI Taxonomy" id="48140"/>
    <lineage>
        <taxon>Eukaryota</taxon>
        <taxon>Fungi</taxon>
        <taxon>Dikarya</taxon>
        <taxon>Basidiomycota</taxon>
        <taxon>Agaricomycotina</taxon>
        <taxon>Agaricomycetes</taxon>
        <taxon>Polyporales</taxon>
        <taxon>Phanerochaetaceae</taxon>
        <taxon>Phanerochaete</taxon>
    </lineage>
</organism>
<gene>
    <name evidence="2" type="ORF">PsYK624_021390</name>
</gene>
<feature type="compositionally biased region" description="Polar residues" evidence="1">
    <location>
        <begin position="324"/>
        <end position="334"/>
    </location>
</feature>